<dbReference type="InterPro" id="IPR026881">
    <property type="entry name" value="WYL_dom"/>
</dbReference>
<dbReference type="OrthoDB" id="9807255at2"/>
<dbReference type="InterPro" id="IPR001034">
    <property type="entry name" value="DeoR_HTH"/>
</dbReference>
<dbReference type="SUPFAM" id="SSF46785">
    <property type="entry name" value="Winged helix' DNA-binding domain"/>
    <property type="match status" value="1"/>
</dbReference>
<dbReference type="Proteomes" id="UP000298656">
    <property type="component" value="Chromosome 2"/>
</dbReference>
<organism evidence="4 5">
    <name type="scientific">Trinickia violacea</name>
    <dbReference type="NCBI Taxonomy" id="2571746"/>
    <lineage>
        <taxon>Bacteria</taxon>
        <taxon>Pseudomonadati</taxon>
        <taxon>Pseudomonadota</taxon>
        <taxon>Betaproteobacteria</taxon>
        <taxon>Burkholderiales</taxon>
        <taxon>Burkholderiaceae</taxon>
        <taxon>Trinickia</taxon>
    </lineage>
</organism>
<dbReference type="Pfam" id="PF25583">
    <property type="entry name" value="WCX"/>
    <property type="match status" value="1"/>
</dbReference>
<dbReference type="InterPro" id="IPR057727">
    <property type="entry name" value="WCX_dom"/>
</dbReference>
<evidence type="ECO:0000313" key="4">
    <source>
        <dbReference type="EMBL" id="QCP52851.1"/>
    </source>
</evidence>
<name>A0A4P8IWH1_9BURK</name>
<dbReference type="Gene3D" id="1.10.10.10">
    <property type="entry name" value="Winged helix-like DNA-binding domain superfamily/Winged helix DNA-binding domain"/>
    <property type="match status" value="1"/>
</dbReference>
<dbReference type="PIRSF" id="PIRSF016838">
    <property type="entry name" value="PafC"/>
    <property type="match status" value="1"/>
</dbReference>
<dbReference type="InterPro" id="IPR028349">
    <property type="entry name" value="PafC-like"/>
</dbReference>
<evidence type="ECO:0000313" key="5">
    <source>
        <dbReference type="Proteomes" id="UP000298656"/>
    </source>
</evidence>
<protein>
    <submittedName>
        <fullName evidence="4">WYL domain-containing protein</fullName>
    </submittedName>
</protein>
<gene>
    <name evidence="4" type="ORF">FAZ95_27440</name>
</gene>
<sequence>MRTSRLVSMLLLLQIKGRVTAQALADEFEVSIRTIYRDIDQLGAAGVPVYADRGPGGGFALLGGYRSHLTGMTKAEAETLPIAGLADAASALGVADAFHSAQLKLVAELPEAAADTSRIGSRLFVDPVDWYKRSAAAPLLPRLAQAVWDEKRIAIEYEGWAASGARTLKPLGLVLKAGDWYLFARAARRGRASEEDRIYKVANIAQLKVLDDTFERPAGFELRDAWLVAVERFERGLLTGTARLRVTEEGLTRLHRMGAAAVEQAHIGALVDGWREVALPIEPVDFAAEQLLRLAGHVEVLEPVELRERLRQVGAQIAALNAPADAKRRRSVASR</sequence>
<dbReference type="Pfam" id="PF08279">
    <property type="entry name" value="HTH_11"/>
    <property type="match status" value="1"/>
</dbReference>
<keyword evidence="1" id="KW-0805">Transcription regulation</keyword>
<dbReference type="EMBL" id="CP040078">
    <property type="protein sequence ID" value="QCP52851.1"/>
    <property type="molecule type" value="Genomic_DNA"/>
</dbReference>
<keyword evidence="5" id="KW-1185">Reference proteome</keyword>
<proteinExistence type="predicted"/>
<evidence type="ECO:0000256" key="2">
    <source>
        <dbReference type="ARBA" id="ARBA00023163"/>
    </source>
</evidence>
<dbReference type="InterPro" id="IPR036388">
    <property type="entry name" value="WH-like_DNA-bd_sf"/>
</dbReference>
<dbReference type="Pfam" id="PF13280">
    <property type="entry name" value="WYL"/>
    <property type="match status" value="1"/>
</dbReference>
<evidence type="ECO:0000256" key="1">
    <source>
        <dbReference type="ARBA" id="ARBA00023015"/>
    </source>
</evidence>
<feature type="domain" description="HTH deoR-type" evidence="3">
    <location>
        <begin position="2"/>
        <end position="60"/>
    </location>
</feature>
<dbReference type="InterPro" id="IPR036390">
    <property type="entry name" value="WH_DNA-bd_sf"/>
</dbReference>
<dbReference type="PROSITE" id="PS51000">
    <property type="entry name" value="HTH_DEOR_2"/>
    <property type="match status" value="1"/>
</dbReference>
<dbReference type="InterPro" id="IPR051534">
    <property type="entry name" value="CBASS_pafABC_assoc_protein"/>
</dbReference>
<dbReference type="GO" id="GO:0003700">
    <property type="term" value="F:DNA-binding transcription factor activity"/>
    <property type="evidence" value="ECO:0007669"/>
    <property type="project" value="InterPro"/>
</dbReference>
<dbReference type="PANTHER" id="PTHR34580">
    <property type="match status" value="1"/>
</dbReference>
<dbReference type="AlphaFoldDB" id="A0A4P8IWH1"/>
<dbReference type="PROSITE" id="PS52050">
    <property type="entry name" value="WYL"/>
    <property type="match status" value="1"/>
</dbReference>
<dbReference type="KEGG" id="tvl:FAZ95_27440"/>
<dbReference type="InterPro" id="IPR013196">
    <property type="entry name" value="HTH_11"/>
</dbReference>
<dbReference type="PANTHER" id="PTHR34580:SF1">
    <property type="entry name" value="PROTEIN PAFC"/>
    <property type="match status" value="1"/>
</dbReference>
<accession>A0A4P8IWH1</accession>
<keyword evidence="2" id="KW-0804">Transcription</keyword>
<evidence type="ECO:0000259" key="3">
    <source>
        <dbReference type="PROSITE" id="PS51000"/>
    </source>
</evidence>
<reference evidence="4 5" key="1">
    <citation type="submission" date="2019-05" db="EMBL/GenBank/DDBJ databases">
        <title>Burkholderia sp. DHOD12, isolated from subtropical forest soil.</title>
        <authorList>
            <person name="Gao Z.-H."/>
            <person name="Qiu L.-H."/>
        </authorList>
    </citation>
    <scope>NUCLEOTIDE SEQUENCE [LARGE SCALE GENOMIC DNA]</scope>
    <source>
        <strain evidence="4 5">DHOD12</strain>
    </source>
</reference>